<dbReference type="InterPro" id="IPR006162">
    <property type="entry name" value="Ppantetheine_attach_site"/>
</dbReference>
<keyword evidence="2" id="KW-0596">Phosphopantetheine</keyword>
<dbReference type="InterPro" id="IPR000873">
    <property type="entry name" value="AMP-dep_synth/lig_dom"/>
</dbReference>
<dbReference type="PROSITE" id="PS00455">
    <property type="entry name" value="AMP_BINDING"/>
    <property type="match status" value="5"/>
</dbReference>
<evidence type="ECO:0000259" key="7">
    <source>
        <dbReference type="PROSITE" id="PS50075"/>
    </source>
</evidence>
<dbReference type="NCBIfam" id="NF004282">
    <property type="entry name" value="PRK05691.1"/>
    <property type="match status" value="5"/>
</dbReference>
<gene>
    <name evidence="8" type="ORF">P3G67_29555</name>
</gene>
<dbReference type="PANTHER" id="PTHR45527:SF1">
    <property type="entry name" value="FATTY ACID SYNTHASE"/>
    <property type="match status" value="1"/>
</dbReference>
<dbReference type="InterPro" id="IPR010071">
    <property type="entry name" value="AA_adenyl_dom"/>
</dbReference>
<feature type="domain" description="Carrier" evidence="7">
    <location>
        <begin position="1589"/>
        <end position="1663"/>
    </location>
</feature>
<evidence type="ECO:0000256" key="6">
    <source>
        <dbReference type="SAM" id="MobiDB-lite"/>
    </source>
</evidence>
<dbReference type="Gene3D" id="1.10.1200.10">
    <property type="entry name" value="ACP-like"/>
    <property type="match status" value="5"/>
</dbReference>
<sequence>MTDLHDTPATSPLARPDHAAAPGSPSARPAPHPPLGELFTAWADRTPQAPAVTDGQRTWSYEELAARAERLADDLVRRGAGPDRTVALVLPRSMELVAAQLAVARAGAAFLPVDPDYPAERRALMLADAAPAVVLDDLADVRRLMGTGRRSAGPRATVRADHAAYVIYTSGSTGTPKGVTVTHRGIGGFAQAAAERYAVGPGDRVLQFASPSFDASVLELCISVLSGATLVVPPDSPWLGDELAGVLDEYRITHALIPPAALATLPDPDGRGGAPHLRTLIVGAEACPAALVDRWARRRRMINSYGPTEATIVATWTGPLVAGDGAPSIGTPLPGTQAHVLDEAMRPVPVGAEGELYVGGDGVARGYLGRPGLTATRFVASPFGPPGARLYRTGDRARWNADGELEFLGRLDRQVKVRGFRIEPGEIEAALLRHAGVREAVVVVREDEPGRQRLVGYVTPADPEDAPEPARLRAAIAAALPAHMVPSAVVVLERLPLTPQLKIDHRALPAPGPTPTVGHVPPRTPSERALAAIWSDVLGAEPVGTQDDFFDLGGDSILAARLLARVRDETGVRLSVRDVFTARTIAVLAPLLDDPSAAAPPEPIPPAPRDQPLPLSSAQRRLWFLDDLTAGGTEYNTGVALRLRGPLDVGALRRSLDRLAVRHDSLRTTFATVDGQGVQRISPDAAIPLRTVDLGALPAQRRAEAAERLLAEELGRPHDLATGPLTRALLVGCAPEDHLLLLAQHHIVTDGWSVGVLTRELAALYHAEATGEPDTLPAPSVQYPDFAVWERRRPSADGDAEDLAYWKRHLTGIQQLELPTDRPRPAVRTTTGAAHRHHLPAELVARLRHLAAGRSTTLFTLFAGAAALLFSRYSGQRDVAFGTITNGRSRRDLEEVTGFFANTVVLRGQVDDTATVDRFVEAMRATVLDAFAHDGVPFDRVVEELAPPRDPSRTPLVQALVVQQAPLALPARPGGLRMDEHPLPRPAARFDLVLEFTPRPDGGCELTVEYNTDLFEARTVARMSRHLHRLMEGMADGPHRTLAELPLLSEEDRRTLLESWNPPARAQQGGTATTLPTLFEAQAARTPDRTAVICGSVRLDYAEVNRRANRLARLLTARGAGPETLVALCLPRSAHLIPVLWAVLKCGAGYLPIDPGYPADRVRFMLADAAPALVVAARETVRALPEGCEPLVLEDCAADDGTPLQDRLPATAAAEAAEADPTDSDRLRPLDPDHPAYVIYTSGSTGRPKGVVVTHRSVAALADWAARRFGSDGLAHVVASTSLNFDVSVFEMLCPLLAGGTVEMVTDLPALADAPQPQRAGLVSGVPSVVSRMLTEGAAVQPDTVVLAGEALPAQTVRDLRQVMPSCEVANIYGPTEATVYATAWFAGDTVPEQAPPIGKPVARTRAYVLDRLLRPQPPGVTGELYLGGGGLARGYLRRPGLTAARFVADPFGVPGDRMYRTGDLVRWTADGELEYLGRTDQQVKVRGFRIELGEVEEALRRCEGVAEAAATARESDGHRRLVGYVVPAPGARVEPEAVRRTLGRSLPDYMVPSTVVVLSALPLNPNGKLDRGRLPDPGPAASGSRHVVPRTPTERTLAAIWAEVLRVERVGADDNFFALGGDSILSIQVVAQARQAGLALTSRDVYRHQTVAALARCADAADSRRPAAPAAAAATGPAQLTPIQRWLFGSAGEQAGRYAQTLSLELTAGVDTAALEDALNDLLAHHDALRSRFLTEDRGEGVRWHIDDSAPRLRLLHHSGPDGDTPHLGAFDLRHGPLLRAVLHDRGPERPPLLHLAVHHLVVDGVSWRVLLEDLDRAYRARRDGRDGTAALPAKSSALRHWAQRLTEYAAEGGFDGEREYWSQSVAGALTALPTDLPGANSYASVRSVTVRLSPRDTSVLLRTLPRTYRTQVNDVLLSALGRVLCAWTGHDRVAVDVEGHGREELFADVDTSRTVGWFTTRHPVALCVPPDADWDGVLKRVKEQLRAVPRHGLGHDALRYLVPAGALPPESAPQISFNYLGRFTLPDGPDGLYQGPFRPLELDADPLAARPHALEVVGRLDGDVLEFTWFHSAGVHQDSTVAALADRFADALADLARYAARSGTGGRTPSDFPLARLDQAAVDRIVGEDPAAVEDIHPLTPTQAGMLFHGLAPDDRGVYFQQLTFVLDGVSDTAALAEAWQRVTDRTPVLRGRVVWQDVPEPLFVVQRHAPVPVTRLDWRDLPEAERDRRLPELLQNDRDQGIELSKAPLQRLVLARLDDGRVRVVWSFHHLVLDGWSLFQVLSDVFASHASLSVNPNGTPKRDALPDRRPFRDYVAWLRERDATEADRYWQARLSGLTEPTALPYDREPRESHRAESTQAVRVTVPADTTRALEELARTAGLTLNTLVQGAWALLLSRQAGRDEVVFGTTVSGRPPELPGAEAMTGVFITTLPTRVTVPRTGTLLAWLRRLQQDQSEDRRFDHLPLPRIRTFTGLPERVALFDSIVVFENYPVDDTLAAAHGLRLSGLDGVETTNYPLSLVAYPGAQLALRLGYDPRLFDAETVARMGEYLTVLLAAMAVDARRSPARLPLLTAARREQVVREWNDTATDTPDATVAGLFAAQVSRTPGAVALEAGDERLTYRELDARAEALAARLAALGVAAERPVGLLMDRSVMLVVAQLALARTGGVYVPLDGRAPLERLRLMCAEAGADLLLTDAAWEETAQGVLPGGRILRVDGDADASTPPCAAVRAVHPDNLQYLMFTSGSTGTPKGVAVRQRDVAALALDRAFTGHDRVLVHSPHAFDAATYELWVPLLRGGTAVLAPPSELDAATVRHAIAEQGVRCLWLTAGLFRLLAQEDPGCLCGAREVWTGGEAVPGAVVRRVLDACPGLTVVDGYGPTETTTFATRRVFRAGDPLPAVLPIGRPLDNTRVYVLDDALQPQPPGVTGELYIAGAGVARGYVGQPGATAARYVADPFGPPGGRMYRTGDVVRWSAQGELHFVGRADAQVKIRGFRIEPAEIEARLTAHPAVAEAVVSVYEHCGRKRLVAHLVPAREGALPPATDLRAHLSADLPDYMLPAAFVTVAELPLTGNGKVDRRRLPAPDWSSAATDTGYRAPRTEAERVLAGIWAELLGVGRVGVDDNFFMLGGDSILSIQVVSRARTAGLALTPRDLFRHPTVAALAAATGTGAPVAGSAPVTGEVSLTPIQHWFLDPGPRRPEFFDQAVVAETAGDPDPDALRRALAALWTHHDALRSRFVLREDGSWHQYCAAPDATPPELLTVCDLTGLDAAAAEETEARVAQEAHSGFQLDAGPLVTARLFTATRTRPARLLLATHHLVVDGVSWRILLEDLETAYQQARAGEPVRLPERTTSVQEWARRLRAHTRDGGFAAQRAHWEAVARQCAAPLPVDRDGGNTMADVSSVTVRLDQRRTEDLLRKVPGVYRTRIDDVLLAALGRVVGAWTGRGTVAVGLEGHGREDQMFDDIDLSRTVGWFTTLFPVALKVPDGDWGAALKSVKEQLRAVPDRGIGYGALRHLAGDQRLTEAPMPGISFNYLGRFQWSAGRGRLVSAVPGGLGGAEAPESARPHLLDVVARVEDDQLEISWHYSTGRHHEETVAGLAEGMLRALEDIVAHCSRADAGGRTPSDFPLARLDQAAVDRVVGDGRAVADVYPVTPMQAGMLFHSLMDPDGRTYVNQVQVALSGVTDPHALAEAWQRTADANPMLRTRLVWQETAEPLQVVQHRATVPVAHHDWSGWPAERCERELAALLAEDRRAGIDLAAAPLMRLTLIRLSPERVRMVWTFHHVLLDGWSAAQVFDEVCERYAALTQARRPDVPDRAPFADYLRWLARQDTARAERYWREALAGFTVPTPLPCDRRPAEAHRASSSGSVRVTLDAALSARLRETAQRAGLTVNTVLQGAWALLLSRYGGGDDVVFGTTVSGRPAELPGVTSMVGVFINTLPTRARIDGRREVLEWLRELQAAQSESRRHDFVSLAQMQTWSDVPGGTNLFDSIVVFENYPFDGGALARHGLSLEQERDLEPTNYPLSVVVAPGDTLSIALDYDPAAFDSQTVEGLGASLRTLLTRIATDPDRRLADLPLVDPARGRRLLERFGGPVTRAPHRTLPQVFQEQAARTPDAPAVRVGTERLTYRQLNERANRLARTLVEAGTGPERFVAVALPRTADLVVALLAILKSGAAYLPVDPAYPAERIAFLFEDVRPDAVVTSAQTAGRLPYGPFERIVLDDPACAERLAAASAADLRNDERHRALLPAHPAYVIHTSGSTGRPKGVVVAHQSVVALTDWAAAEFQGRGLSHVVASTSLNFDVSVFEIFSPLLSGGCVELVPDLLALAERPGPWRAGLLSAVPSALGRLLAEDTVRATADTVVLAGEGLPARTVRQVRAAIPGCRVMNIYGPTEATVYATAWTCDPADPDRDPPIGRPIGGARAYVLDDRLRPVPAGAPGELYLAGTAVARGYLGRPGLTASRFLADPFGVPGARMYRTGDLVRWTAEGDLVYLGRADDQVKVRGFRIELGEVEAALARHPQVSAAAARVVEDGGHRRLVAYAVPEGRAALEPAALRSFLARTLPGHLVPSLVVPLERLPLGATGKLDRRALPEPVWSAPATAGGLPPRTDTERTLAAIWSEVLGVPDVGAQDNYFALGGDSILGIQIVSAARRAGLALTPRHLFQHQTVAELAAAAEDLPVPVAAAEQGPVVGEAPLTPVQHWLFDTLTGDPAAFTQAVSFHLAADPDESSLRAALAKVLEQHDALRLRFTPVGDGRWRQECTAPGGAPHLDVHELPEGSAQDLDGRLAELADRLASGFDLAAGPLLRAALCRPAGDRRPVLLLAAHHLVVDAVSWRVLLEDLDLAYRALRAGEAVDLGPKTTSFRAWATRLAGHTAAGGFDDELAYWQGLTGDADVPTDRTGGNTAEHEETLTAGLDEELTRRLLQDVPEVYRTRVNDVLLCALGRVLARWTGRDRVAVALEGHGREEQLFGDVDLSRTVGWFTTMFPVALTVPPQGDTGAALKSVKEGLRAVPRGGVGYGALRHLHPTAKARLPELPRIAFNYLGQQDWSPATGGLLHTPYGTLAGGMDEPGQRPYLIDIVGQVRDKRLEFTWSYSREVHRRETVARLAAEMTGELREIVRHCAEPGAGGRTPSDFPLAPLDQAAVDRLVGTGREVVDVYPLTPTQTGMVVHGMDEPAQPLYVEQITFVVDGVRDTGLLAAAWQHVVDRTPVLRTAVLLHGVPVPLQAVHRTATLPLTEHDWSGLTPQQRETELERLLAADRARGLALDSAPLLRVALVRLSPDEVRVVWTFHHVLLDGWSVFHVLSDVLACHAALARGGEPRLPERRPFADYAAWLAGRDTAGAVEHWKRALAGLTAPTALPYDRRPAQGAAARSGTWLSRRLDAAQTARLTQFARRHRLTLNTLVQGAWALLLSRWSGEREVCFGTTVSGRPADLPGADTITGLFITTLPARIAVDGGARCGAWLREVQEARAEDRRFDHLPLTDLHDVTQLPAGTPMFDSLVVFENYPVGDATADANGVRVRDLDAREATNYPLTVVISPGDRLSVELGYDPRYFEQATARSLTAQLLHTLHAVAASPDTATLDSVDPLPPEERERLVRGPARPMTPPVSPATLPALVEAAADRLPTAPALSAPGLLLSFAEVETRANRMAHRLIARGAGPGDIVALLLPRSADMVLAQLAVAKAGAAFLPVDPGYPPERVAAMLRDAAPAVALDAAEVAALLTAPDGPASEKQPTDADRVRPLDLDDPAYVIYTSGSTGTPKGVVVTHRGLAPFAAAEAEHYHVAPQDRVLAFASPSFDASVLELCMSLPHGACLVVPPPGPLLGAELADVLRRERITHTLLPPAALATLPPDTPGTLPDLKTLVVGADACGAELVARWAPHHRMVNSYGPTEATVVATWSAPLEPDGSAPPIGRPLPATGAYVLDARLRPVADGVPGELWLSGPALARGYLRRPGLTATRFTADPFGPPGARMYRTGDLVRRDARGELHYLARTDHQLKLRGHRIEAGEVEAVLARHPAVLDAVVTVREDEPGLPRLVAHVLAQPGAEPPAAMELRALAARTLPGHMVPAAFVVMDRFPLTENGKTDRAALPAPAAPEDEPAGHVAPRTPTEEALAALWEEALRTAVGAEDDFFSLGGDSLRALHIASRANEAFGVTLTPRDVLVCRTVAALAELVEERVLSDLEAAARGDGDHDER</sequence>
<dbReference type="EMBL" id="JARJBC010000024">
    <property type="protein sequence ID" value="MDF3293283.1"/>
    <property type="molecule type" value="Genomic_DNA"/>
</dbReference>
<dbReference type="InterPro" id="IPR020806">
    <property type="entry name" value="PKS_PP-bd"/>
</dbReference>
<keyword evidence="9" id="KW-1185">Reference proteome</keyword>
<dbReference type="NCBIfam" id="TIGR01733">
    <property type="entry name" value="AA-adenyl-dom"/>
    <property type="match status" value="5"/>
</dbReference>
<dbReference type="InterPro" id="IPR025110">
    <property type="entry name" value="AMP-bd_C"/>
</dbReference>
<dbReference type="InterPro" id="IPR036736">
    <property type="entry name" value="ACP-like_sf"/>
</dbReference>
<keyword evidence="4" id="KW-0677">Repeat</keyword>
<feature type="domain" description="Carrier" evidence="7">
    <location>
        <begin position="6126"/>
        <end position="6200"/>
    </location>
</feature>
<dbReference type="NCBIfam" id="NF003417">
    <property type="entry name" value="PRK04813.1"/>
    <property type="match status" value="5"/>
</dbReference>
<dbReference type="SUPFAM" id="SSF47336">
    <property type="entry name" value="ACP-like"/>
    <property type="match status" value="5"/>
</dbReference>
<feature type="domain" description="Carrier" evidence="7">
    <location>
        <begin position="3102"/>
        <end position="3176"/>
    </location>
</feature>
<evidence type="ECO:0000256" key="1">
    <source>
        <dbReference type="ARBA" id="ARBA00001957"/>
    </source>
</evidence>
<name>A0ABT5ZTX7_9ACTN</name>
<comment type="caution">
    <text evidence="8">The sequence shown here is derived from an EMBL/GenBank/DDBJ whole genome shotgun (WGS) entry which is preliminary data.</text>
</comment>
<dbReference type="InterPro" id="IPR023213">
    <property type="entry name" value="CAT-like_dom_sf"/>
</dbReference>
<dbReference type="Gene3D" id="3.30.559.10">
    <property type="entry name" value="Chloramphenicol acetyltransferase-like domain"/>
    <property type="match status" value="7"/>
</dbReference>
<feature type="domain" description="Carrier" evidence="7">
    <location>
        <begin position="4619"/>
        <end position="4693"/>
    </location>
</feature>
<dbReference type="Gene3D" id="3.30.300.30">
    <property type="match status" value="5"/>
</dbReference>
<evidence type="ECO:0000313" key="8">
    <source>
        <dbReference type="EMBL" id="MDF3293283.1"/>
    </source>
</evidence>
<keyword evidence="5" id="KW-0045">Antibiotic biosynthesis</keyword>
<dbReference type="InterPro" id="IPR020845">
    <property type="entry name" value="AMP-binding_CS"/>
</dbReference>
<dbReference type="PROSITE" id="PS00012">
    <property type="entry name" value="PHOSPHOPANTETHEINE"/>
    <property type="match status" value="5"/>
</dbReference>
<dbReference type="Proteomes" id="UP001216579">
    <property type="component" value="Unassembled WGS sequence"/>
</dbReference>
<dbReference type="SUPFAM" id="SSF52777">
    <property type="entry name" value="CoA-dependent acyltransferases"/>
    <property type="match status" value="14"/>
</dbReference>
<dbReference type="CDD" id="cd12117">
    <property type="entry name" value="A_NRPS_Srf_like"/>
    <property type="match status" value="1"/>
</dbReference>
<dbReference type="CDD" id="cd19534">
    <property type="entry name" value="E_NRPS"/>
    <property type="match status" value="3"/>
</dbReference>
<dbReference type="PROSITE" id="PS50075">
    <property type="entry name" value="CARRIER"/>
    <property type="match status" value="5"/>
</dbReference>
<dbReference type="CDD" id="cd19543">
    <property type="entry name" value="DCL_NRPS"/>
    <property type="match status" value="3"/>
</dbReference>
<evidence type="ECO:0000256" key="3">
    <source>
        <dbReference type="ARBA" id="ARBA00022553"/>
    </source>
</evidence>
<dbReference type="RefSeq" id="WP_276096221.1">
    <property type="nucleotide sequence ID" value="NZ_JARJBC010000024.1"/>
</dbReference>
<feature type="region of interest" description="Disordered" evidence="6">
    <location>
        <begin position="6105"/>
        <end position="6127"/>
    </location>
</feature>
<reference evidence="8 9" key="1">
    <citation type="submission" date="2023-03" db="EMBL/GenBank/DDBJ databases">
        <title>Draft genome sequence of Streptomyces sp. RB6PN23 isolated from peat swamp forest in Thailand.</title>
        <authorList>
            <person name="Klaysubun C."/>
            <person name="Duangmal K."/>
        </authorList>
    </citation>
    <scope>NUCLEOTIDE SEQUENCE [LARGE SCALE GENOMIC DNA]</scope>
    <source>
        <strain evidence="8 9">RB6PN23</strain>
    </source>
</reference>
<dbReference type="SUPFAM" id="SSF56801">
    <property type="entry name" value="Acetyl-CoA synthetase-like"/>
    <property type="match status" value="5"/>
</dbReference>
<dbReference type="CDD" id="cd05930">
    <property type="entry name" value="A_NRPS"/>
    <property type="match status" value="2"/>
</dbReference>
<evidence type="ECO:0000313" key="9">
    <source>
        <dbReference type="Proteomes" id="UP001216579"/>
    </source>
</evidence>
<dbReference type="Pfam" id="PF00501">
    <property type="entry name" value="AMP-binding"/>
    <property type="match status" value="5"/>
</dbReference>
<dbReference type="Gene3D" id="3.40.50.980">
    <property type="match status" value="6"/>
</dbReference>
<feature type="region of interest" description="Disordered" evidence="6">
    <location>
        <begin position="1"/>
        <end position="37"/>
    </location>
</feature>
<dbReference type="Pfam" id="PF00668">
    <property type="entry name" value="Condensation"/>
    <property type="match status" value="7"/>
</dbReference>
<evidence type="ECO:0000256" key="2">
    <source>
        <dbReference type="ARBA" id="ARBA00022450"/>
    </source>
</evidence>
<dbReference type="InterPro" id="IPR042099">
    <property type="entry name" value="ANL_N_sf"/>
</dbReference>
<dbReference type="InterPro" id="IPR010060">
    <property type="entry name" value="NRPS_synth"/>
</dbReference>
<protein>
    <submittedName>
        <fullName evidence="8">Non-ribosomal peptide synthase/polyketide synthase</fullName>
    </submittedName>
</protein>
<dbReference type="Gene3D" id="3.40.50.12780">
    <property type="entry name" value="N-terminal domain of ligase-like"/>
    <property type="match status" value="2"/>
</dbReference>
<keyword evidence="3" id="KW-0597">Phosphoprotein</keyword>
<dbReference type="InterPro" id="IPR001242">
    <property type="entry name" value="Condensation_dom"/>
</dbReference>
<dbReference type="SMART" id="SM00823">
    <property type="entry name" value="PKS_PP"/>
    <property type="match status" value="5"/>
</dbReference>
<comment type="cofactor">
    <cofactor evidence="1">
        <name>pantetheine 4'-phosphate</name>
        <dbReference type="ChEBI" id="CHEBI:47942"/>
    </cofactor>
</comment>
<dbReference type="InterPro" id="IPR045851">
    <property type="entry name" value="AMP-bd_C_sf"/>
</dbReference>
<dbReference type="InterPro" id="IPR009081">
    <property type="entry name" value="PP-bd_ACP"/>
</dbReference>
<feature type="domain" description="Carrier" evidence="7">
    <location>
        <begin position="521"/>
        <end position="596"/>
    </location>
</feature>
<evidence type="ECO:0000256" key="5">
    <source>
        <dbReference type="ARBA" id="ARBA00023194"/>
    </source>
</evidence>
<dbReference type="Pfam" id="PF00550">
    <property type="entry name" value="PP-binding"/>
    <property type="match status" value="5"/>
</dbReference>
<dbReference type="NCBIfam" id="TIGR01720">
    <property type="entry name" value="NRPS-para261"/>
    <property type="match status" value="3"/>
</dbReference>
<proteinExistence type="predicted"/>
<dbReference type="Gene3D" id="2.30.38.10">
    <property type="entry name" value="Luciferase, Domain 3"/>
    <property type="match status" value="3"/>
</dbReference>
<dbReference type="CDD" id="cd19531">
    <property type="entry name" value="LCL_NRPS-like"/>
    <property type="match status" value="1"/>
</dbReference>
<organism evidence="8 9">
    <name type="scientific">Streptomyces silvisoli</name>
    <dbReference type="NCBI Taxonomy" id="3034235"/>
    <lineage>
        <taxon>Bacteria</taxon>
        <taxon>Bacillati</taxon>
        <taxon>Actinomycetota</taxon>
        <taxon>Actinomycetes</taxon>
        <taxon>Kitasatosporales</taxon>
        <taxon>Streptomycetaceae</taxon>
        <taxon>Streptomyces</taxon>
    </lineage>
</organism>
<dbReference type="Pfam" id="PF13193">
    <property type="entry name" value="AMP-binding_C"/>
    <property type="match status" value="5"/>
</dbReference>
<dbReference type="PANTHER" id="PTHR45527">
    <property type="entry name" value="NONRIBOSOMAL PEPTIDE SYNTHETASE"/>
    <property type="match status" value="1"/>
</dbReference>
<evidence type="ECO:0000256" key="4">
    <source>
        <dbReference type="ARBA" id="ARBA00022737"/>
    </source>
</evidence>
<dbReference type="Gene3D" id="3.30.559.30">
    <property type="entry name" value="Nonribosomal peptide synthetase, condensation domain"/>
    <property type="match status" value="7"/>
</dbReference>
<accession>A0ABT5ZTX7</accession>
<feature type="region of interest" description="Disordered" evidence="6">
    <location>
        <begin position="1568"/>
        <end position="1588"/>
    </location>
</feature>